<keyword evidence="4" id="KW-1185">Reference proteome</keyword>
<dbReference type="Pfam" id="PF03221">
    <property type="entry name" value="HTH_Tnp_Tc5"/>
    <property type="match status" value="1"/>
</dbReference>
<dbReference type="Gene3D" id="1.10.10.60">
    <property type="entry name" value="Homeodomain-like"/>
    <property type="match status" value="1"/>
</dbReference>
<reference evidence="3 4" key="1">
    <citation type="journal article" date="2018" name="G3 (Bethesda)">
        <title>Phylogenetic and Phylogenomic Definition of Rhizopus Species.</title>
        <authorList>
            <person name="Gryganskyi A.P."/>
            <person name="Golan J."/>
            <person name="Dolatabadi S."/>
            <person name="Mondo S."/>
            <person name="Robb S."/>
            <person name="Idnurm A."/>
            <person name="Muszewska A."/>
            <person name="Steczkiewicz K."/>
            <person name="Masonjones S."/>
            <person name="Liao H.L."/>
            <person name="Gajdeczka M.T."/>
            <person name="Anike F."/>
            <person name="Vuek A."/>
            <person name="Anishchenko I.M."/>
            <person name="Voigt K."/>
            <person name="de Hoog G.S."/>
            <person name="Smith M.E."/>
            <person name="Heitman J."/>
            <person name="Vilgalys R."/>
            <person name="Stajich J.E."/>
        </authorList>
    </citation>
    <scope>NUCLEOTIDE SEQUENCE [LARGE SCALE GENOMIC DNA]</scope>
    <source>
        <strain evidence="3 4">CBS 357.93</strain>
    </source>
</reference>
<dbReference type="InterPro" id="IPR050863">
    <property type="entry name" value="CenT-Element_Derived"/>
</dbReference>
<dbReference type="InterPro" id="IPR006600">
    <property type="entry name" value="HTH_CenpB_DNA-bd_dom"/>
</dbReference>
<sequence length="209" mass="24173">MLRALPWGTFTKLISLDKNFTLVQKAQIIDYMAKTEGITQVSVTKWAQKQFGLVAPSTQLTIHRLWKFRHKYDIKTILEGSLCGGVDRKMLRKSKYPELEKLLIDDIIDCQKRNVPLSGNRIKQMGEDICRFDLKLDPESFNFPSFSNGWFERFKKKHGLTIDMVGDEPSYVVSQRLHSLDTAHSINQDDQLESSEGKPFLLYLYVTQP</sequence>
<dbReference type="SMART" id="SM00674">
    <property type="entry name" value="CENPB"/>
    <property type="match status" value="1"/>
</dbReference>
<dbReference type="GO" id="GO:0003677">
    <property type="term" value="F:DNA binding"/>
    <property type="evidence" value="ECO:0007669"/>
    <property type="project" value="UniProtKB-KW"/>
</dbReference>
<evidence type="ECO:0000256" key="1">
    <source>
        <dbReference type="ARBA" id="ARBA00023125"/>
    </source>
</evidence>
<protein>
    <recommendedName>
        <fullName evidence="2">HTH CENPB-type domain-containing protein</fullName>
    </recommendedName>
</protein>
<evidence type="ECO:0000313" key="4">
    <source>
        <dbReference type="Proteomes" id="UP000252139"/>
    </source>
</evidence>
<dbReference type="AlphaFoldDB" id="A0A367JCP5"/>
<proteinExistence type="predicted"/>
<accession>A0A367JCP5</accession>
<organism evidence="3 4">
    <name type="scientific">Rhizopus azygosporus</name>
    <name type="common">Rhizopus microsporus var. azygosporus</name>
    <dbReference type="NCBI Taxonomy" id="86630"/>
    <lineage>
        <taxon>Eukaryota</taxon>
        <taxon>Fungi</taxon>
        <taxon>Fungi incertae sedis</taxon>
        <taxon>Mucoromycota</taxon>
        <taxon>Mucoromycotina</taxon>
        <taxon>Mucoromycetes</taxon>
        <taxon>Mucorales</taxon>
        <taxon>Mucorineae</taxon>
        <taxon>Rhizopodaceae</taxon>
        <taxon>Rhizopus</taxon>
    </lineage>
</organism>
<keyword evidence="1" id="KW-0238">DNA-binding</keyword>
<dbReference type="OrthoDB" id="5288982at2759"/>
<dbReference type="STRING" id="86630.A0A367JCP5"/>
<dbReference type="PROSITE" id="PS51253">
    <property type="entry name" value="HTH_CENPB"/>
    <property type="match status" value="1"/>
</dbReference>
<dbReference type="InterPro" id="IPR009057">
    <property type="entry name" value="Homeodomain-like_sf"/>
</dbReference>
<comment type="caution">
    <text evidence="3">The sequence shown here is derived from an EMBL/GenBank/DDBJ whole genome shotgun (WGS) entry which is preliminary data.</text>
</comment>
<dbReference type="SUPFAM" id="SSF46689">
    <property type="entry name" value="Homeodomain-like"/>
    <property type="match status" value="1"/>
</dbReference>
<dbReference type="PANTHER" id="PTHR19303">
    <property type="entry name" value="TRANSPOSON"/>
    <property type="match status" value="1"/>
</dbReference>
<dbReference type="GO" id="GO:0005634">
    <property type="term" value="C:nucleus"/>
    <property type="evidence" value="ECO:0007669"/>
    <property type="project" value="TreeGrafter"/>
</dbReference>
<feature type="domain" description="HTH CENPB-type" evidence="2">
    <location>
        <begin position="87"/>
        <end position="164"/>
    </location>
</feature>
<dbReference type="Proteomes" id="UP000252139">
    <property type="component" value="Unassembled WGS sequence"/>
</dbReference>
<name>A0A367JCP5_RHIAZ</name>
<evidence type="ECO:0000313" key="3">
    <source>
        <dbReference type="EMBL" id="RCH87742.1"/>
    </source>
</evidence>
<gene>
    <name evidence="3" type="ORF">CU097_007423</name>
</gene>
<dbReference type="PANTHER" id="PTHR19303:SF73">
    <property type="entry name" value="PROTEIN PDC2"/>
    <property type="match status" value="1"/>
</dbReference>
<evidence type="ECO:0000259" key="2">
    <source>
        <dbReference type="PROSITE" id="PS51253"/>
    </source>
</evidence>
<dbReference type="EMBL" id="PJQL01001598">
    <property type="protein sequence ID" value="RCH87742.1"/>
    <property type="molecule type" value="Genomic_DNA"/>
</dbReference>